<evidence type="ECO:0000313" key="1">
    <source>
        <dbReference type="EMBL" id="MBE9116471.1"/>
    </source>
</evidence>
<dbReference type="RefSeq" id="WP_194029563.1">
    <property type="nucleotide sequence ID" value="NZ_JADEWZ010000014.1"/>
</dbReference>
<reference evidence="1" key="1">
    <citation type="submission" date="2020-10" db="EMBL/GenBank/DDBJ databases">
        <authorList>
            <person name="Castelo-Branco R."/>
            <person name="Eusebio N."/>
            <person name="Adriana R."/>
            <person name="Vieira A."/>
            <person name="Brugerolle De Fraissinette N."/>
            <person name="Rezende De Castro R."/>
            <person name="Schneider M.P."/>
            <person name="Vasconcelos V."/>
            <person name="Leao P.N."/>
        </authorList>
    </citation>
    <scope>NUCLEOTIDE SEQUENCE</scope>
    <source>
        <strain evidence="1">LEGE 07157</strain>
    </source>
</reference>
<gene>
    <name evidence="1" type="ORF">IQ249_11225</name>
</gene>
<sequence length="130" mass="15093">MKAIPIGDLFNAHDIWDVLYTRTGFRVVAVGILPASEEYAHLELFLPDVEGFRCLDEGNLLRYWASEQFKTGHAVYQIESEGWLDEKRTEWISITNCCQEYFVTTENECISVLSYSTPIMRVYEDPYPPE</sequence>
<dbReference type="EMBL" id="JADEWZ010000014">
    <property type="protein sequence ID" value="MBE9116471.1"/>
    <property type="molecule type" value="Genomic_DNA"/>
</dbReference>
<organism evidence="1 2">
    <name type="scientific">Lusitaniella coriacea LEGE 07157</name>
    <dbReference type="NCBI Taxonomy" id="945747"/>
    <lineage>
        <taxon>Bacteria</taxon>
        <taxon>Bacillati</taxon>
        <taxon>Cyanobacteriota</taxon>
        <taxon>Cyanophyceae</taxon>
        <taxon>Spirulinales</taxon>
        <taxon>Lusitaniellaceae</taxon>
        <taxon>Lusitaniella</taxon>
    </lineage>
</organism>
<dbReference type="Proteomes" id="UP000654482">
    <property type="component" value="Unassembled WGS sequence"/>
</dbReference>
<comment type="caution">
    <text evidence="1">The sequence shown here is derived from an EMBL/GenBank/DDBJ whole genome shotgun (WGS) entry which is preliminary data.</text>
</comment>
<protein>
    <submittedName>
        <fullName evidence="1">Uncharacterized protein</fullName>
    </submittedName>
</protein>
<name>A0A8J7DZ92_9CYAN</name>
<accession>A0A8J7DZ92</accession>
<evidence type="ECO:0000313" key="2">
    <source>
        <dbReference type="Proteomes" id="UP000654482"/>
    </source>
</evidence>
<keyword evidence="2" id="KW-1185">Reference proteome</keyword>
<proteinExistence type="predicted"/>
<dbReference type="AlphaFoldDB" id="A0A8J7DZ92"/>